<keyword evidence="2" id="KW-0805">Transcription regulation</keyword>
<dbReference type="Proteomes" id="UP000803844">
    <property type="component" value="Unassembled WGS sequence"/>
</dbReference>
<dbReference type="AlphaFoldDB" id="A0A9P4Y3R3"/>
<gene>
    <name evidence="7" type="ORF">M406DRAFT_19865</name>
</gene>
<protein>
    <recommendedName>
        <fullName evidence="6">Transcription initiation factor TFIID subunit 13</fullName>
    </recommendedName>
</protein>
<evidence type="ECO:0000256" key="3">
    <source>
        <dbReference type="ARBA" id="ARBA00023163"/>
    </source>
</evidence>
<dbReference type="SUPFAM" id="SSF47113">
    <property type="entry name" value="Histone-fold"/>
    <property type="match status" value="1"/>
</dbReference>
<feature type="non-terminal residue" evidence="7">
    <location>
        <position position="113"/>
    </location>
</feature>
<dbReference type="OrthoDB" id="10266074at2759"/>
<keyword evidence="8" id="KW-1185">Reference proteome</keyword>
<dbReference type="GO" id="GO:0051123">
    <property type="term" value="P:RNA polymerase II preinitiation complex assembly"/>
    <property type="evidence" value="ECO:0007669"/>
    <property type="project" value="TreeGrafter"/>
</dbReference>
<comment type="similarity">
    <text evidence="5">Belongs to the TAF13 family.</text>
</comment>
<proteinExistence type="inferred from homology"/>
<accession>A0A9P4Y3R3</accession>
<dbReference type="EMBL" id="MU032347">
    <property type="protein sequence ID" value="KAF3766081.1"/>
    <property type="molecule type" value="Genomic_DNA"/>
</dbReference>
<dbReference type="GO" id="GO:0046982">
    <property type="term" value="F:protein heterodimerization activity"/>
    <property type="evidence" value="ECO:0007669"/>
    <property type="project" value="InterPro"/>
</dbReference>
<dbReference type="RefSeq" id="XP_040777042.1">
    <property type="nucleotide sequence ID" value="XM_040915448.1"/>
</dbReference>
<evidence type="ECO:0000256" key="2">
    <source>
        <dbReference type="ARBA" id="ARBA00023015"/>
    </source>
</evidence>
<dbReference type="Gene3D" id="1.10.20.10">
    <property type="entry name" value="Histone, subunit A"/>
    <property type="match status" value="1"/>
</dbReference>
<comment type="subcellular location">
    <subcellularLocation>
        <location evidence="1">Nucleus</location>
    </subcellularLocation>
</comment>
<evidence type="ECO:0000313" key="8">
    <source>
        <dbReference type="Proteomes" id="UP000803844"/>
    </source>
</evidence>
<name>A0A9P4Y3R3_CRYP1</name>
<dbReference type="GeneID" id="63832577"/>
<evidence type="ECO:0000256" key="4">
    <source>
        <dbReference type="ARBA" id="ARBA00023242"/>
    </source>
</evidence>
<dbReference type="InterPro" id="IPR009072">
    <property type="entry name" value="Histone-fold"/>
</dbReference>
<keyword evidence="4" id="KW-0539">Nucleus</keyword>
<organism evidence="7 8">
    <name type="scientific">Cryphonectria parasitica (strain ATCC 38755 / EP155)</name>
    <dbReference type="NCBI Taxonomy" id="660469"/>
    <lineage>
        <taxon>Eukaryota</taxon>
        <taxon>Fungi</taxon>
        <taxon>Dikarya</taxon>
        <taxon>Ascomycota</taxon>
        <taxon>Pezizomycotina</taxon>
        <taxon>Sordariomycetes</taxon>
        <taxon>Sordariomycetidae</taxon>
        <taxon>Diaporthales</taxon>
        <taxon>Cryphonectriaceae</taxon>
        <taxon>Cryphonectria-Endothia species complex</taxon>
        <taxon>Cryphonectria</taxon>
    </lineage>
</organism>
<reference evidence="7" key="1">
    <citation type="journal article" date="2020" name="Phytopathology">
        <title>Genome sequence of the chestnut blight fungus Cryphonectria parasitica EP155: A fundamental resource for an archetypical invasive plant pathogen.</title>
        <authorList>
            <person name="Crouch J.A."/>
            <person name="Dawe A."/>
            <person name="Aerts A."/>
            <person name="Barry K."/>
            <person name="Churchill A.C.L."/>
            <person name="Grimwood J."/>
            <person name="Hillman B."/>
            <person name="Milgroom M.G."/>
            <person name="Pangilinan J."/>
            <person name="Smith M."/>
            <person name="Salamov A."/>
            <person name="Schmutz J."/>
            <person name="Yadav J."/>
            <person name="Grigoriev I.V."/>
            <person name="Nuss D."/>
        </authorList>
    </citation>
    <scope>NUCLEOTIDE SEQUENCE</scope>
    <source>
        <strain evidence="7">EP155</strain>
    </source>
</reference>
<sequence length="113" mass="13151">MEPRARAGKNVGKMNFSYQELTQFLIAHGDSRQPLQETMRVLDEVLTEFIQGVSFEASRVAQLAGRQKVKYEDFQFAMRKSPVFLGKAAENKELREALEKQRKMFDEDEYVKD</sequence>
<comment type="caution">
    <text evidence="7">The sequence shown here is derived from an EMBL/GenBank/DDBJ whole genome shotgun (WGS) entry which is preliminary data.</text>
</comment>
<dbReference type="GO" id="GO:0005669">
    <property type="term" value="C:transcription factor TFIID complex"/>
    <property type="evidence" value="ECO:0007669"/>
    <property type="project" value="TreeGrafter"/>
</dbReference>
<keyword evidence="3" id="KW-0804">Transcription</keyword>
<dbReference type="InterPro" id="IPR003195">
    <property type="entry name" value="TFIID_TAF13"/>
</dbReference>
<dbReference type="Pfam" id="PF02269">
    <property type="entry name" value="TFIID-18kDa"/>
    <property type="match status" value="1"/>
</dbReference>
<dbReference type="PANTHER" id="PTHR11380:SF5">
    <property type="entry name" value="TRANSCRIPTION INITIATION FACTOR TFIID SUBUNIT 13"/>
    <property type="match status" value="1"/>
</dbReference>
<evidence type="ECO:0000256" key="5">
    <source>
        <dbReference type="ARBA" id="ARBA00038392"/>
    </source>
</evidence>
<evidence type="ECO:0000313" key="7">
    <source>
        <dbReference type="EMBL" id="KAF3766081.1"/>
    </source>
</evidence>
<evidence type="ECO:0000256" key="1">
    <source>
        <dbReference type="ARBA" id="ARBA00004123"/>
    </source>
</evidence>
<dbReference type="PANTHER" id="PTHR11380">
    <property type="entry name" value="TRANSCRIPTION INITIATION FACTOR TFIID/SUPT3-RELATED"/>
    <property type="match status" value="1"/>
</dbReference>
<evidence type="ECO:0000256" key="6">
    <source>
        <dbReference type="ARBA" id="ARBA00040136"/>
    </source>
</evidence>